<dbReference type="AlphaFoldDB" id="A0A3M3JQF9"/>
<gene>
    <name evidence="1" type="ORF">ALQ65_200139</name>
</gene>
<name>A0A3M3JQF9_9PSED</name>
<dbReference type="EMBL" id="RBOV01000155">
    <property type="protein sequence ID" value="RMN12105.1"/>
    <property type="molecule type" value="Genomic_DNA"/>
</dbReference>
<dbReference type="Proteomes" id="UP000271468">
    <property type="component" value="Unassembled WGS sequence"/>
</dbReference>
<protein>
    <submittedName>
        <fullName evidence="1">Uncharacterized protein</fullName>
    </submittedName>
</protein>
<evidence type="ECO:0000313" key="2">
    <source>
        <dbReference type="Proteomes" id="UP000271468"/>
    </source>
</evidence>
<evidence type="ECO:0000313" key="1">
    <source>
        <dbReference type="EMBL" id="RMN12105.1"/>
    </source>
</evidence>
<sequence length="283" mass="29395">MGDVAALKGSHRPPGERPVCLSGFQLAARASTLFCLIRPERANRQNSPARASGEAGPTAILALRDASVRSFVPSSAASCRMAVGPASPDARAAFASGCCAPCLRPERATPGQTGKIWPGGHFSSPPSWARGASVLFAVLRILHRFALLDAGRSLPVAKIKSSQQLLAAGASLGVGRSNHLPRQVASSNNRLGPIATAPRPAPTQPQGATASLALTLRAASPVSAKSSQQLVAVDASPRVGRSGVLSGRLCRSQPLPLPSLRRAWLGWDRHNLVQRGASPCTVR</sequence>
<organism evidence="1 2">
    <name type="scientific">Pseudomonas syringae pv. coriandricola</name>
    <dbReference type="NCBI Taxonomy" id="264453"/>
    <lineage>
        <taxon>Bacteria</taxon>
        <taxon>Pseudomonadati</taxon>
        <taxon>Pseudomonadota</taxon>
        <taxon>Gammaproteobacteria</taxon>
        <taxon>Pseudomonadales</taxon>
        <taxon>Pseudomonadaceae</taxon>
        <taxon>Pseudomonas</taxon>
    </lineage>
</organism>
<accession>A0A3M3JQF9</accession>
<reference evidence="1 2" key="1">
    <citation type="submission" date="2018-08" db="EMBL/GenBank/DDBJ databases">
        <title>Recombination of ecologically and evolutionarily significant loci maintains genetic cohesion in the Pseudomonas syringae species complex.</title>
        <authorList>
            <person name="Dillon M."/>
            <person name="Thakur S."/>
            <person name="Almeida R.N.D."/>
            <person name="Weir B.S."/>
            <person name="Guttman D.S."/>
        </authorList>
    </citation>
    <scope>NUCLEOTIDE SEQUENCE [LARGE SCALE GENOMIC DNA]</scope>
    <source>
        <strain evidence="1 2">ICMP 12341</strain>
    </source>
</reference>
<comment type="caution">
    <text evidence="1">The sequence shown here is derived from an EMBL/GenBank/DDBJ whole genome shotgun (WGS) entry which is preliminary data.</text>
</comment>
<proteinExistence type="predicted"/>